<proteinExistence type="predicted"/>
<evidence type="ECO:0000313" key="2">
    <source>
        <dbReference type="Proteomes" id="UP001064048"/>
    </source>
</evidence>
<sequence>MYFFLLIRKVIPIDIKSFTLSSDGTCVNTNSQITANSQCVKSTATNCYIDNSQLDTTTCTGSQYNGANVLTAVTTDCNVINSQVYITTCTGSQYNGIYIRSSTTTGTSISGPGCSISTCTITRGVATPAAACKISGCSLSAM</sequence>
<name>A0ACC0KNV1_CHOFU</name>
<protein>
    <submittedName>
        <fullName evidence="1">Uncharacterized protein</fullName>
    </submittedName>
</protein>
<accession>A0ACC0KNV1</accession>
<keyword evidence="2" id="KW-1185">Reference proteome</keyword>
<evidence type="ECO:0000313" key="1">
    <source>
        <dbReference type="EMBL" id="KAI8437980.1"/>
    </source>
</evidence>
<dbReference type="EMBL" id="CM046118">
    <property type="protein sequence ID" value="KAI8437980.1"/>
    <property type="molecule type" value="Genomic_DNA"/>
</dbReference>
<comment type="caution">
    <text evidence="1">The sequence shown here is derived from an EMBL/GenBank/DDBJ whole genome shotgun (WGS) entry which is preliminary data.</text>
</comment>
<dbReference type="Proteomes" id="UP001064048">
    <property type="component" value="Chromosome 18"/>
</dbReference>
<gene>
    <name evidence="1" type="ORF">MSG28_010638</name>
</gene>
<reference evidence="1 2" key="1">
    <citation type="journal article" date="2022" name="Genome Biol. Evol.">
        <title>The Spruce Budworm Genome: Reconstructing the Evolutionary History of Antifreeze Proteins.</title>
        <authorList>
            <person name="Beliveau C."/>
            <person name="Gagne P."/>
            <person name="Picq S."/>
            <person name="Vernygora O."/>
            <person name="Keeling C.I."/>
            <person name="Pinkney K."/>
            <person name="Doucet D."/>
            <person name="Wen F."/>
            <person name="Johnston J.S."/>
            <person name="Maaroufi H."/>
            <person name="Boyle B."/>
            <person name="Laroche J."/>
            <person name="Dewar K."/>
            <person name="Juretic N."/>
            <person name="Blackburn G."/>
            <person name="Nisole A."/>
            <person name="Brunet B."/>
            <person name="Brandao M."/>
            <person name="Lumley L."/>
            <person name="Duan J."/>
            <person name="Quan G."/>
            <person name="Lucarotti C.J."/>
            <person name="Roe A.D."/>
            <person name="Sperling F.A.H."/>
            <person name="Levesque R.C."/>
            <person name="Cusson M."/>
        </authorList>
    </citation>
    <scope>NUCLEOTIDE SEQUENCE [LARGE SCALE GENOMIC DNA]</scope>
    <source>
        <strain evidence="1">Glfc:IPQL:Cfum</strain>
    </source>
</reference>
<organism evidence="1 2">
    <name type="scientific">Choristoneura fumiferana</name>
    <name type="common">Spruce budworm moth</name>
    <name type="synonym">Archips fumiferana</name>
    <dbReference type="NCBI Taxonomy" id="7141"/>
    <lineage>
        <taxon>Eukaryota</taxon>
        <taxon>Metazoa</taxon>
        <taxon>Ecdysozoa</taxon>
        <taxon>Arthropoda</taxon>
        <taxon>Hexapoda</taxon>
        <taxon>Insecta</taxon>
        <taxon>Pterygota</taxon>
        <taxon>Neoptera</taxon>
        <taxon>Endopterygota</taxon>
        <taxon>Lepidoptera</taxon>
        <taxon>Glossata</taxon>
        <taxon>Ditrysia</taxon>
        <taxon>Tortricoidea</taxon>
        <taxon>Tortricidae</taxon>
        <taxon>Tortricinae</taxon>
        <taxon>Choristoneura</taxon>
    </lineage>
</organism>